<feature type="domain" description="ACT" evidence="1">
    <location>
        <begin position="71"/>
        <end position="141"/>
    </location>
</feature>
<dbReference type="CDD" id="cd04908">
    <property type="entry name" value="ACT_Bt0572_1"/>
    <property type="match status" value="1"/>
</dbReference>
<sequence>MIIKQLSVFLENKSGRLTEVTKTLGDLDINISALSIADTAEYGILRMIVTDPDKAFAALKERDFSVSLTEVLCLATPHTPGALARALEILSKDGISVEYMYAFEVGQKALVIIKADDIHKAIDTITAHKMELIEASDIYQI</sequence>
<dbReference type="PROSITE" id="PS51671">
    <property type="entry name" value="ACT"/>
    <property type="match status" value="1"/>
</dbReference>
<dbReference type="Proteomes" id="UP001486565">
    <property type="component" value="Chromosome"/>
</dbReference>
<dbReference type="Gene3D" id="3.30.2130.10">
    <property type="entry name" value="VC0802-like"/>
    <property type="match status" value="1"/>
</dbReference>
<dbReference type="Pfam" id="PF19571">
    <property type="entry name" value="ACT_8"/>
    <property type="match status" value="1"/>
</dbReference>
<dbReference type="InterPro" id="IPR045865">
    <property type="entry name" value="ACT-like_dom_sf"/>
</dbReference>
<dbReference type="InterPro" id="IPR045739">
    <property type="entry name" value="ACT_dom_pair"/>
</dbReference>
<organism evidence="2 3">
    <name type="scientific">Defluviitalea saccharophila</name>
    <dbReference type="NCBI Taxonomy" id="879970"/>
    <lineage>
        <taxon>Bacteria</taxon>
        <taxon>Bacillati</taxon>
        <taxon>Bacillota</taxon>
        <taxon>Clostridia</taxon>
        <taxon>Lachnospirales</taxon>
        <taxon>Defluviitaleaceae</taxon>
        <taxon>Defluviitalea</taxon>
    </lineage>
</organism>
<dbReference type="CDD" id="cd04882">
    <property type="entry name" value="ACT_Bt0572_2"/>
    <property type="match status" value="1"/>
</dbReference>
<dbReference type="EMBL" id="CP121687">
    <property type="protein sequence ID" value="WZL69072.1"/>
    <property type="molecule type" value="Genomic_DNA"/>
</dbReference>
<dbReference type="PANTHER" id="PTHR40099">
    <property type="entry name" value="ACETOLACTATE SYNTHASE, SMALL SUBUNIT"/>
    <property type="match status" value="1"/>
</dbReference>
<evidence type="ECO:0000313" key="3">
    <source>
        <dbReference type="Proteomes" id="UP001486565"/>
    </source>
</evidence>
<gene>
    <name evidence="2" type="ORF">QBE51_09690</name>
</gene>
<evidence type="ECO:0000259" key="1">
    <source>
        <dbReference type="PROSITE" id="PS51671"/>
    </source>
</evidence>
<accession>A0ABZ2Y180</accession>
<dbReference type="PANTHER" id="PTHR40099:SF1">
    <property type="entry name" value="ACETOLACTATE SYNTHASE, SMALL SUBUNIT"/>
    <property type="match status" value="1"/>
</dbReference>
<dbReference type="SUPFAM" id="SSF55021">
    <property type="entry name" value="ACT-like"/>
    <property type="match status" value="2"/>
</dbReference>
<protein>
    <submittedName>
        <fullName evidence="2">ACT domain-containing protein</fullName>
    </submittedName>
</protein>
<keyword evidence="3" id="KW-1185">Reference proteome</keyword>
<reference evidence="2 3" key="1">
    <citation type="submission" date="2023-03" db="EMBL/GenBank/DDBJ databases">
        <title>Novel Species.</title>
        <authorList>
            <person name="Ma S."/>
        </authorList>
    </citation>
    <scope>NUCLEOTIDE SEQUENCE [LARGE SCALE GENOMIC DNA]</scope>
    <source>
        <strain evidence="2 3">LIND6LT2</strain>
    </source>
</reference>
<name>A0ABZ2Y180_9FIRM</name>
<proteinExistence type="predicted"/>
<dbReference type="RefSeq" id="WP_341876075.1">
    <property type="nucleotide sequence ID" value="NZ_CP121687.1"/>
</dbReference>
<dbReference type="InterPro" id="IPR002912">
    <property type="entry name" value="ACT_dom"/>
</dbReference>
<evidence type="ECO:0000313" key="2">
    <source>
        <dbReference type="EMBL" id="WZL69072.1"/>
    </source>
</evidence>